<reference evidence="2 3" key="1">
    <citation type="journal article" date="2015" name="Sci. Rep.">
        <title>Genome of the facultative scuticociliatosis pathogen Pseudocohnilembus persalinus provides insight into its virulence through horizontal gene transfer.</title>
        <authorList>
            <person name="Xiong J."/>
            <person name="Wang G."/>
            <person name="Cheng J."/>
            <person name="Tian M."/>
            <person name="Pan X."/>
            <person name="Warren A."/>
            <person name="Jiang C."/>
            <person name="Yuan D."/>
            <person name="Miao W."/>
        </authorList>
    </citation>
    <scope>NUCLEOTIDE SEQUENCE [LARGE SCALE GENOMIC DNA]</scope>
    <source>
        <strain evidence="2">36N120E</strain>
    </source>
</reference>
<evidence type="ECO:0000313" key="2">
    <source>
        <dbReference type="EMBL" id="KRX11144.1"/>
    </source>
</evidence>
<evidence type="ECO:0000313" key="3">
    <source>
        <dbReference type="Proteomes" id="UP000054937"/>
    </source>
</evidence>
<keyword evidence="3" id="KW-1185">Reference proteome</keyword>
<proteinExistence type="predicted"/>
<keyword evidence="1" id="KW-0812">Transmembrane</keyword>
<organism evidence="2 3">
    <name type="scientific">Pseudocohnilembus persalinus</name>
    <name type="common">Ciliate</name>
    <dbReference type="NCBI Taxonomy" id="266149"/>
    <lineage>
        <taxon>Eukaryota</taxon>
        <taxon>Sar</taxon>
        <taxon>Alveolata</taxon>
        <taxon>Ciliophora</taxon>
        <taxon>Intramacronucleata</taxon>
        <taxon>Oligohymenophorea</taxon>
        <taxon>Scuticociliatia</taxon>
        <taxon>Philasterida</taxon>
        <taxon>Pseudocohnilembidae</taxon>
        <taxon>Pseudocohnilembus</taxon>
    </lineage>
</organism>
<keyword evidence="1" id="KW-0472">Membrane</keyword>
<dbReference type="InParanoid" id="A0A0V0RAA3"/>
<dbReference type="Proteomes" id="UP000054937">
    <property type="component" value="Unassembled WGS sequence"/>
</dbReference>
<keyword evidence="1" id="KW-1133">Transmembrane helix</keyword>
<protein>
    <recommendedName>
        <fullName evidence="4">Transmembrane protein</fullName>
    </recommendedName>
</protein>
<feature type="transmembrane region" description="Helical" evidence="1">
    <location>
        <begin position="122"/>
        <end position="143"/>
    </location>
</feature>
<comment type="caution">
    <text evidence="2">The sequence shown here is derived from an EMBL/GenBank/DDBJ whole genome shotgun (WGS) entry which is preliminary data.</text>
</comment>
<accession>A0A0V0RAA3</accession>
<dbReference type="AlphaFoldDB" id="A0A0V0RAA3"/>
<name>A0A0V0RAA3_PSEPJ</name>
<gene>
    <name evidence="2" type="ORF">PPERSA_10911</name>
</gene>
<dbReference type="EMBL" id="LDAU01000006">
    <property type="protein sequence ID" value="KRX11144.1"/>
    <property type="molecule type" value="Genomic_DNA"/>
</dbReference>
<sequence length="148" mass="18082">MTLIKKFSSLSGKSENQCFLQQQFQFNLIQYNKNLILFKNIRIAAKQIQNLFQFFQNQSESQIQITITILLNRPNFNFLQNKFFKLANKYIKILLIIKIIKIYQRYINIINYFNQKYKLNLYINYITFIIYCLIKNIQIIYIYDNIFI</sequence>
<evidence type="ECO:0000256" key="1">
    <source>
        <dbReference type="SAM" id="Phobius"/>
    </source>
</evidence>
<evidence type="ECO:0008006" key="4">
    <source>
        <dbReference type="Google" id="ProtNLM"/>
    </source>
</evidence>